<sequence>MALQLPPSAASAIAQSMDSVTSDPNKIPGCVAVVVDKSGQTLFSHASGKKGVDTNEPMTLESVFWIASCTKMIGGIAAMQLHEQGRLDLDDADALERYAPELKSVRILKSIENGRVETVAKRNRITMRMLLSHTGIYTFFNEKIRLYGQPAGIDELDAHPSGILTQPLLYEPGTDWTYGVGIDWAGTLIERVTNLSLNEYFQTHIFTPLNLHHISMFPPPQMRSHLAHMHQKTQTPEGPKTRARDHPYRRPLYVPPHEIPSVYNSAGAGCYARPTDYAQIIATLLNDGVSPLTQRRILTQASIDEMFRNQIPQFPNFGRKPIKSAKPTYTNDIPELYPQPHDQAQGWGLTFMLTLHEGATGRGRNTGWWAGLPNLFWWCDREKGVGGIIASQILPFADAEVMGLWFDIESQIYKALGTGKTAAAQNGMPSRQGTGQATGGLDGYQQEFVANIER</sequence>
<dbReference type="InterPro" id="IPR050789">
    <property type="entry name" value="Diverse_Enzym_Activities"/>
</dbReference>
<name>A0AA39UAI9_9LECA</name>
<dbReference type="Pfam" id="PF00144">
    <property type="entry name" value="Beta-lactamase"/>
    <property type="match status" value="1"/>
</dbReference>
<dbReference type="EMBL" id="JAFEKC020000011">
    <property type="protein sequence ID" value="KAK0512486.1"/>
    <property type="molecule type" value="Genomic_DNA"/>
</dbReference>
<keyword evidence="3" id="KW-1185">Reference proteome</keyword>
<accession>A0AA39UAI9</accession>
<organism evidence="2 3">
    <name type="scientific">Cladonia borealis</name>
    <dbReference type="NCBI Taxonomy" id="184061"/>
    <lineage>
        <taxon>Eukaryota</taxon>
        <taxon>Fungi</taxon>
        <taxon>Dikarya</taxon>
        <taxon>Ascomycota</taxon>
        <taxon>Pezizomycotina</taxon>
        <taxon>Lecanoromycetes</taxon>
        <taxon>OSLEUM clade</taxon>
        <taxon>Lecanoromycetidae</taxon>
        <taxon>Lecanorales</taxon>
        <taxon>Lecanorineae</taxon>
        <taxon>Cladoniaceae</taxon>
        <taxon>Cladonia</taxon>
    </lineage>
</organism>
<evidence type="ECO:0000259" key="1">
    <source>
        <dbReference type="Pfam" id="PF00144"/>
    </source>
</evidence>
<dbReference type="InterPro" id="IPR001466">
    <property type="entry name" value="Beta-lactam-related"/>
</dbReference>
<dbReference type="SUPFAM" id="SSF56601">
    <property type="entry name" value="beta-lactamase/transpeptidase-like"/>
    <property type="match status" value="1"/>
</dbReference>
<protein>
    <recommendedName>
        <fullName evidence="1">Beta-lactamase-related domain-containing protein</fullName>
    </recommendedName>
</protein>
<proteinExistence type="predicted"/>
<dbReference type="InterPro" id="IPR012338">
    <property type="entry name" value="Beta-lactam/transpept-like"/>
</dbReference>
<evidence type="ECO:0000313" key="2">
    <source>
        <dbReference type="EMBL" id="KAK0512486.1"/>
    </source>
</evidence>
<gene>
    <name evidence="2" type="ORF">JMJ35_005614</name>
</gene>
<dbReference type="PANTHER" id="PTHR43283">
    <property type="entry name" value="BETA-LACTAMASE-RELATED"/>
    <property type="match status" value="1"/>
</dbReference>
<reference evidence="2" key="1">
    <citation type="submission" date="2023-03" db="EMBL/GenBank/DDBJ databases">
        <title>Complete genome of Cladonia borealis.</title>
        <authorList>
            <person name="Park H."/>
        </authorList>
    </citation>
    <scope>NUCLEOTIDE SEQUENCE</scope>
    <source>
        <strain evidence="2">ANT050790</strain>
    </source>
</reference>
<dbReference type="PANTHER" id="PTHR43283:SF3">
    <property type="entry name" value="BETA-LACTAMASE FAMILY PROTEIN (AFU_ORTHOLOGUE AFUA_5G07500)"/>
    <property type="match status" value="1"/>
</dbReference>
<dbReference type="Proteomes" id="UP001166286">
    <property type="component" value="Unassembled WGS sequence"/>
</dbReference>
<dbReference type="Gene3D" id="3.40.710.10">
    <property type="entry name" value="DD-peptidase/beta-lactamase superfamily"/>
    <property type="match status" value="1"/>
</dbReference>
<comment type="caution">
    <text evidence="2">The sequence shown here is derived from an EMBL/GenBank/DDBJ whole genome shotgun (WGS) entry which is preliminary data.</text>
</comment>
<dbReference type="AlphaFoldDB" id="A0AA39UAI9"/>
<feature type="domain" description="Beta-lactamase-related" evidence="1">
    <location>
        <begin position="26"/>
        <end position="396"/>
    </location>
</feature>
<evidence type="ECO:0000313" key="3">
    <source>
        <dbReference type="Proteomes" id="UP001166286"/>
    </source>
</evidence>